<dbReference type="InterPro" id="IPR053150">
    <property type="entry name" value="Teicoplanin_resist-assoc"/>
</dbReference>
<dbReference type="PANTHER" id="PTHR36834:SF1">
    <property type="entry name" value="INTEGRAL MEMBRANE PROTEIN"/>
    <property type="match status" value="1"/>
</dbReference>
<dbReference type="Proteomes" id="UP000187412">
    <property type="component" value="Unassembled WGS sequence"/>
</dbReference>
<feature type="transmembrane region" description="Helical" evidence="1">
    <location>
        <begin position="6"/>
        <end position="29"/>
    </location>
</feature>
<dbReference type="InterPro" id="IPR021192">
    <property type="entry name" value="UCP031578_Vanz/RDD"/>
</dbReference>
<feature type="transmembrane region" description="Helical" evidence="1">
    <location>
        <begin position="245"/>
        <end position="262"/>
    </location>
</feature>
<organism evidence="3 4">
    <name type="scientific">Paenibacillus borealis</name>
    <dbReference type="NCBI Taxonomy" id="160799"/>
    <lineage>
        <taxon>Bacteria</taxon>
        <taxon>Bacillati</taxon>
        <taxon>Bacillota</taxon>
        <taxon>Bacilli</taxon>
        <taxon>Bacillales</taxon>
        <taxon>Paenibacillaceae</taxon>
        <taxon>Paenibacillus</taxon>
    </lineage>
</organism>
<proteinExistence type="predicted"/>
<feature type="transmembrane region" description="Helical" evidence="1">
    <location>
        <begin position="283"/>
        <end position="304"/>
    </location>
</feature>
<feature type="transmembrane region" description="Helical" evidence="1">
    <location>
        <begin position="316"/>
        <end position="341"/>
    </location>
</feature>
<dbReference type="InterPro" id="IPR006976">
    <property type="entry name" value="VanZ-like"/>
</dbReference>
<dbReference type="RefSeq" id="WP_076112711.1">
    <property type="nucleotide sequence ID" value="NZ_MPTB01000030.1"/>
</dbReference>
<dbReference type="Pfam" id="PF04892">
    <property type="entry name" value="VanZ"/>
    <property type="match status" value="1"/>
</dbReference>
<evidence type="ECO:0000259" key="2">
    <source>
        <dbReference type="Pfam" id="PF04892"/>
    </source>
</evidence>
<accession>A0ABX3H2Z3</accession>
<evidence type="ECO:0000313" key="4">
    <source>
        <dbReference type="Proteomes" id="UP000187412"/>
    </source>
</evidence>
<keyword evidence="4" id="KW-1185">Reference proteome</keyword>
<feature type="transmembrane region" description="Helical" evidence="1">
    <location>
        <begin position="140"/>
        <end position="163"/>
    </location>
</feature>
<evidence type="ECO:0000313" key="3">
    <source>
        <dbReference type="EMBL" id="OMD44727.1"/>
    </source>
</evidence>
<feature type="transmembrane region" description="Helical" evidence="1">
    <location>
        <begin position="41"/>
        <end position="61"/>
    </location>
</feature>
<dbReference type="EMBL" id="MPTB01000030">
    <property type="protein sequence ID" value="OMD44727.1"/>
    <property type="molecule type" value="Genomic_DNA"/>
</dbReference>
<reference evidence="3 4" key="1">
    <citation type="submission" date="2016-10" db="EMBL/GenBank/DDBJ databases">
        <title>Paenibacillus species isolates.</title>
        <authorList>
            <person name="Beno S.M."/>
        </authorList>
    </citation>
    <scope>NUCLEOTIDE SEQUENCE [LARGE SCALE GENOMIC DNA]</scope>
    <source>
        <strain evidence="3 4">FSL H7-0744</strain>
    </source>
</reference>
<feature type="transmembrane region" description="Helical" evidence="1">
    <location>
        <begin position="111"/>
        <end position="133"/>
    </location>
</feature>
<keyword evidence="1" id="KW-0472">Membrane</keyword>
<feature type="transmembrane region" description="Helical" evidence="1">
    <location>
        <begin position="175"/>
        <end position="199"/>
    </location>
</feature>
<protein>
    <submittedName>
        <fullName evidence="3">Teicoplanin resistance protein VanZ</fullName>
    </submittedName>
</protein>
<comment type="caution">
    <text evidence="3">The sequence shown here is derived from an EMBL/GenBank/DDBJ whole genome shotgun (WGS) entry which is preliminary data.</text>
</comment>
<gene>
    <name evidence="3" type="ORF">BSK56_21730</name>
</gene>
<evidence type="ECO:0000256" key="1">
    <source>
        <dbReference type="SAM" id="Phobius"/>
    </source>
</evidence>
<dbReference type="PIRSF" id="PIRSF031578">
    <property type="entry name" value="Uncharacterised_Vanz_RDD-cont"/>
    <property type="match status" value="1"/>
</dbReference>
<dbReference type="PANTHER" id="PTHR36834">
    <property type="entry name" value="MEMBRANE PROTEIN-RELATED"/>
    <property type="match status" value="1"/>
</dbReference>
<feature type="domain" description="VanZ-like" evidence="2">
    <location>
        <begin position="50"/>
        <end position="191"/>
    </location>
</feature>
<keyword evidence="1" id="KW-1133">Transmembrane helix</keyword>
<name>A0ABX3H2Z3_PAEBO</name>
<keyword evidence="1" id="KW-0812">Transmembrane</keyword>
<sequence length="378" mass="43233">MFQSYLFPISYAFMTFPVAALFFTLPFLIVQYRKHGYINKIRAVVLYLLLLYLLNAFYLIMLPMPASRHNLPPSGNTIQHIPLQFIQEILKEGNFSAQQPSSYLALLREPAFLQTVFNIVLTIPFGLFLGYYFRTRWVVCILLSFSLSLLFEITQITGIYGIFDYPYRIFDVDDLITNTLGGMIGFRIALWISGLLPKIEQLDNHEDLAAKRVTFTRRSIAFMLDAFVWLTGLTLLNALSVSGAFWISTSVFCLLVPCLAGGRTLGKWIVRIRISTQRERLRLWMLITRYLLLYGLLIGMNRLILVSSQLDGLTSALATVVRIAVLLGDMAFSIHLFIGIFKKKRVLFYENISQTCNVITWPEKKQESAKDVTNSVVN</sequence>
<feature type="transmembrane region" description="Helical" evidence="1">
    <location>
        <begin position="220"/>
        <end position="239"/>
    </location>
</feature>